<evidence type="ECO:0000313" key="4">
    <source>
        <dbReference type="Proteomes" id="UP000193380"/>
    </source>
</evidence>
<dbReference type="CDD" id="cd00037">
    <property type="entry name" value="CLECT"/>
    <property type="match status" value="1"/>
</dbReference>
<dbReference type="InterPro" id="IPR016186">
    <property type="entry name" value="C-type_lectin-like/link_sf"/>
</dbReference>
<dbReference type="InterPro" id="IPR016187">
    <property type="entry name" value="CTDL_fold"/>
</dbReference>
<evidence type="ECO:0000313" key="3">
    <source>
        <dbReference type="EMBL" id="CDQ74920.1"/>
    </source>
</evidence>
<dbReference type="PROSITE" id="PS50041">
    <property type="entry name" value="C_TYPE_LECTIN_2"/>
    <property type="match status" value="3"/>
</dbReference>
<evidence type="ECO:0000256" key="1">
    <source>
        <dbReference type="SAM" id="SignalP"/>
    </source>
</evidence>
<dbReference type="STRING" id="8022.A0A060XDG7"/>
<name>A0A060XDG7_ONCMY</name>
<dbReference type="EMBL" id="FR905011">
    <property type="protein sequence ID" value="CDQ74920.1"/>
    <property type="molecule type" value="Genomic_DNA"/>
</dbReference>
<feature type="domain" description="C-type lectin" evidence="2">
    <location>
        <begin position="249"/>
        <end position="358"/>
    </location>
</feature>
<dbReference type="PANTHER" id="PTHR45784">
    <property type="entry name" value="C-TYPE LECTIN DOMAIN FAMILY 20 MEMBER A-RELATED"/>
    <property type="match status" value="1"/>
</dbReference>
<dbReference type="PANTHER" id="PTHR45784:SF3">
    <property type="entry name" value="C-TYPE LECTIN DOMAIN FAMILY 4 MEMBER K-LIKE-RELATED"/>
    <property type="match status" value="1"/>
</dbReference>
<organism evidence="3 4">
    <name type="scientific">Oncorhynchus mykiss</name>
    <name type="common">Rainbow trout</name>
    <name type="synonym">Salmo gairdneri</name>
    <dbReference type="NCBI Taxonomy" id="8022"/>
    <lineage>
        <taxon>Eukaryota</taxon>
        <taxon>Metazoa</taxon>
        <taxon>Chordata</taxon>
        <taxon>Craniata</taxon>
        <taxon>Vertebrata</taxon>
        <taxon>Euteleostomi</taxon>
        <taxon>Actinopterygii</taxon>
        <taxon>Neopterygii</taxon>
        <taxon>Teleostei</taxon>
        <taxon>Protacanthopterygii</taxon>
        <taxon>Salmoniformes</taxon>
        <taxon>Salmonidae</taxon>
        <taxon>Salmoninae</taxon>
        <taxon>Oncorhynchus</taxon>
    </lineage>
</organism>
<proteinExistence type="predicted"/>
<feature type="signal peptide" evidence="1">
    <location>
        <begin position="1"/>
        <end position="19"/>
    </location>
</feature>
<dbReference type="SMART" id="SM00034">
    <property type="entry name" value="CLECT"/>
    <property type="match status" value="3"/>
</dbReference>
<feature type="chain" id="PRO_5001590866" description="C-type lectin domain-containing protein" evidence="1">
    <location>
        <begin position="20"/>
        <end position="401"/>
    </location>
</feature>
<dbReference type="Proteomes" id="UP000193380">
    <property type="component" value="Unassembled WGS sequence"/>
</dbReference>
<reference evidence="3" key="2">
    <citation type="submission" date="2014-03" db="EMBL/GenBank/DDBJ databases">
        <authorList>
            <person name="Genoscope - CEA"/>
        </authorList>
    </citation>
    <scope>NUCLEOTIDE SEQUENCE</scope>
</reference>
<dbReference type="SUPFAM" id="SSF56436">
    <property type="entry name" value="C-type lectin-like"/>
    <property type="match status" value="3"/>
</dbReference>
<gene>
    <name evidence="3" type="ORF">GSONMT00022286001</name>
</gene>
<evidence type="ECO:0000259" key="2">
    <source>
        <dbReference type="PROSITE" id="PS50041"/>
    </source>
</evidence>
<dbReference type="AlphaFoldDB" id="A0A060XDG7"/>
<reference evidence="3" key="1">
    <citation type="journal article" date="2014" name="Nat. Commun.">
        <title>The rainbow trout genome provides novel insights into evolution after whole-genome duplication in vertebrates.</title>
        <authorList>
            <person name="Berthelot C."/>
            <person name="Brunet F."/>
            <person name="Chalopin D."/>
            <person name="Juanchich A."/>
            <person name="Bernard M."/>
            <person name="Noel B."/>
            <person name="Bento P."/>
            <person name="Da Silva C."/>
            <person name="Labadie K."/>
            <person name="Alberti A."/>
            <person name="Aury J.M."/>
            <person name="Louis A."/>
            <person name="Dehais P."/>
            <person name="Bardou P."/>
            <person name="Montfort J."/>
            <person name="Klopp C."/>
            <person name="Cabau C."/>
            <person name="Gaspin C."/>
            <person name="Thorgaard G.H."/>
            <person name="Boussaha M."/>
            <person name="Quillet E."/>
            <person name="Guyomard R."/>
            <person name="Galiana D."/>
            <person name="Bobe J."/>
            <person name="Volff J.N."/>
            <person name="Genet C."/>
            <person name="Wincker P."/>
            <person name="Jaillon O."/>
            <person name="Roest Crollius H."/>
            <person name="Guiguen Y."/>
        </authorList>
    </citation>
    <scope>NUCLEOTIDE SEQUENCE [LARGE SCALE GENOMIC DNA]</scope>
</reference>
<dbReference type="Pfam" id="PF00059">
    <property type="entry name" value="Lectin_C"/>
    <property type="match status" value="3"/>
</dbReference>
<accession>A0A060XDG7</accession>
<feature type="domain" description="C-type lectin" evidence="2">
    <location>
        <begin position="130"/>
        <end position="206"/>
    </location>
</feature>
<dbReference type="Gene3D" id="3.10.100.10">
    <property type="entry name" value="Mannose-Binding Protein A, subunit A"/>
    <property type="match status" value="3"/>
</dbReference>
<dbReference type="PaxDb" id="8022-A0A060XDG7"/>
<keyword evidence="1" id="KW-0732">Signal</keyword>
<dbReference type="InterPro" id="IPR001304">
    <property type="entry name" value="C-type_lectin-like"/>
</dbReference>
<protein>
    <recommendedName>
        <fullName evidence="2">C-type lectin domain-containing protein</fullName>
    </recommendedName>
</protein>
<sequence>MEMTSLLFLLCAGVCCTAALSHLKQFHLIKRSLKWTEAQDFCRENYTDLVTLYNREESEQLKQLMASQSSPKAWIGLHRTEHSLKWSNGDAVNDTAWSPLPSPCTEPTCAAILKDNTTWENCKEQKYLMCYREGSGDPFLIEQNMAWYEAQSYCRETYTDLVSIRNEGQKEEVKNKGMNSTIPYWIGLLYDDWEWSDGGRSAYRDWMTNYTTVGNASVHLENTIIAAPKENYEDYTLCSEGSVRIHNISERKSWEQALDYCKKNYHGLLRIETEEDLEVIKQKFNGTGFTGPVWVGLRQSRLFGFWVWTNGLPVGWSNWEGDRQPEQPLSNHCGAMAMEEGYKWSDQDCLSNRFFIFSNIILHSTQDRDHHTLHCQDRIILYTAHSRHDTSPLSLLTLLPP</sequence>
<feature type="domain" description="C-type lectin" evidence="2">
    <location>
        <begin position="26"/>
        <end position="131"/>
    </location>
</feature>